<dbReference type="InterPro" id="IPR038573">
    <property type="entry name" value="BrnT_sf"/>
</dbReference>
<dbReference type="InterPro" id="IPR007460">
    <property type="entry name" value="BrnT_toxin"/>
</dbReference>
<gene>
    <name evidence="1" type="ORF">BLTE_20470</name>
</gene>
<dbReference type="OrthoDB" id="839663at2"/>
<dbReference type="KEGG" id="blag:BLTE_20470"/>
<dbReference type="Proteomes" id="UP000266934">
    <property type="component" value="Chromosome"/>
</dbReference>
<keyword evidence="2" id="KW-1185">Reference proteome</keyword>
<sequence>MPVEFDPAKRQATLDHRGLDMARADEVFAGATITIEDDRQDYGEVRFITVGRLDGRMVVMVWTPRGAARRIISLRKANDREQALYAPRLDRP</sequence>
<organism evidence="1 2">
    <name type="scientific">Blastochloris tepida</name>
    <dbReference type="NCBI Taxonomy" id="2233851"/>
    <lineage>
        <taxon>Bacteria</taxon>
        <taxon>Pseudomonadati</taxon>
        <taxon>Pseudomonadota</taxon>
        <taxon>Alphaproteobacteria</taxon>
        <taxon>Hyphomicrobiales</taxon>
        <taxon>Blastochloridaceae</taxon>
        <taxon>Blastochloris</taxon>
    </lineage>
</organism>
<dbReference type="AlphaFoldDB" id="A0A348G1C9"/>
<accession>A0A348G1C9</accession>
<reference evidence="1 2" key="1">
    <citation type="submission" date="2018-08" db="EMBL/GenBank/DDBJ databases">
        <title>Complete genome sequencing of Blastochloris tepida GI.</title>
        <authorList>
            <person name="Tsukatani Y."/>
            <person name="Mori H."/>
        </authorList>
    </citation>
    <scope>NUCLEOTIDE SEQUENCE [LARGE SCALE GENOMIC DNA]</scope>
    <source>
        <strain evidence="1 2">GI</strain>
    </source>
</reference>
<dbReference type="RefSeq" id="WP_126400056.1">
    <property type="nucleotide sequence ID" value="NZ_AP018907.1"/>
</dbReference>
<dbReference type="EMBL" id="AP018907">
    <property type="protein sequence ID" value="BBF93362.1"/>
    <property type="molecule type" value="Genomic_DNA"/>
</dbReference>
<proteinExistence type="predicted"/>
<name>A0A348G1C9_9HYPH</name>
<dbReference type="Pfam" id="PF04365">
    <property type="entry name" value="BrnT_toxin"/>
    <property type="match status" value="1"/>
</dbReference>
<protein>
    <recommendedName>
        <fullName evidence="3">Toxin</fullName>
    </recommendedName>
</protein>
<evidence type="ECO:0000313" key="1">
    <source>
        <dbReference type="EMBL" id="BBF93362.1"/>
    </source>
</evidence>
<evidence type="ECO:0000313" key="2">
    <source>
        <dbReference type="Proteomes" id="UP000266934"/>
    </source>
</evidence>
<evidence type="ECO:0008006" key="3">
    <source>
        <dbReference type="Google" id="ProtNLM"/>
    </source>
</evidence>
<dbReference type="Gene3D" id="3.10.450.530">
    <property type="entry name" value="Ribonuclease toxin, BrnT, of type II toxin-antitoxin system"/>
    <property type="match status" value="1"/>
</dbReference>